<proteinExistence type="inferred from homology"/>
<dbReference type="InterPro" id="IPR012338">
    <property type="entry name" value="Beta-lactam/transpept-like"/>
</dbReference>
<dbReference type="InterPro" id="IPR050491">
    <property type="entry name" value="AmpC-like"/>
</dbReference>
<evidence type="ECO:0000256" key="2">
    <source>
        <dbReference type="SAM" id="SignalP"/>
    </source>
</evidence>
<dbReference type="SUPFAM" id="SSF56601">
    <property type="entry name" value="beta-lactamase/transpeptidase-like"/>
    <property type="match status" value="1"/>
</dbReference>
<evidence type="ECO:0000259" key="3">
    <source>
        <dbReference type="Pfam" id="PF00144"/>
    </source>
</evidence>
<sequence>MRFFSCLSTAALVGGVVGKDHAQQPLQVQPAAYDPYSKSFDKYVAARINEWHTPGIAIAVIHGDETWTKGYGFADVEAERPVTPYTLFHGASTTKAHTASLVALLVQNNETFKDITWETKLHDVDPYAFQLADPYESAETTFTDALSHRTGMPRHDFSWVNTNASIEDQVRSLRHLPLSAPFRTKWQYCNLMFTAVAHAIEKLTHQAIGKIYTSWLWQPLGMNETYYSNRDAFDCQNRNPSCRLSKHYSWSSHEQKFTEFDIDSVPPMNGAGGIITNINDYAKWIRALTNAGGPVSNDGHRALRNPNSIAYAEKGLMDGPIWYGLGLMGGTYRGHNLYFHGGAIGGYFSKVAFIPDMDWGFVIMQNAPNACLEVVAQRLIDDFLKTPIDDRKDVNAAYWREWGEKVRKIKGQPDELFPVVADPPKLPSVRTEDYAGIYSHPSYGRITLVAGLPSTGSMAARLPRKRDHDHGPTIVLHAQTALLEVVYVFRHVSGENWLIEQWEHEMMDDDVPTGYTKAETVVGADGKVSAIYIITEPSVKGEGAWTEFLKIE</sequence>
<evidence type="ECO:0000313" key="4">
    <source>
        <dbReference type="EMBL" id="KAF2148723.1"/>
    </source>
</evidence>
<organism evidence="4 5">
    <name type="scientific">Myriangium duriaei CBS 260.36</name>
    <dbReference type="NCBI Taxonomy" id="1168546"/>
    <lineage>
        <taxon>Eukaryota</taxon>
        <taxon>Fungi</taxon>
        <taxon>Dikarya</taxon>
        <taxon>Ascomycota</taxon>
        <taxon>Pezizomycotina</taxon>
        <taxon>Dothideomycetes</taxon>
        <taxon>Dothideomycetidae</taxon>
        <taxon>Myriangiales</taxon>
        <taxon>Myriangiaceae</taxon>
        <taxon>Myriangium</taxon>
    </lineage>
</organism>
<feature type="domain" description="Beta-lactamase-related" evidence="3">
    <location>
        <begin position="40"/>
        <end position="369"/>
    </location>
</feature>
<accession>A0A9P4MD09</accession>
<dbReference type="OrthoDB" id="552049at2759"/>
<protein>
    <submittedName>
        <fullName evidence="4">Beta-lactamase/transpeptidase-like protein</fullName>
    </submittedName>
</protein>
<dbReference type="InterPro" id="IPR001466">
    <property type="entry name" value="Beta-lactam-related"/>
</dbReference>
<name>A0A9P4MD09_9PEZI</name>
<dbReference type="AlphaFoldDB" id="A0A9P4MD09"/>
<feature type="chain" id="PRO_5040249779" evidence="2">
    <location>
        <begin position="19"/>
        <end position="552"/>
    </location>
</feature>
<keyword evidence="2" id="KW-0732">Signal</keyword>
<dbReference type="PANTHER" id="PTHR46825">
    <property type="entry name" value="D-ALANYL-D-ALANINE-CARBOXYPEPTIDASE/ENDOPEPTIDASE AMPH"/>
    <property type="match status" value="1"/>
</dbReference>
<comment type="caution">
    <text evidence="4">The sequence shown here is derived from an EMBL/GenBank/DDBJ whole genome shotgun (WGS) entry which is preliminary data.</text>
</comment>
<comment type="similarity">
    <text evidence="1">Belongs to the peptidase S12 family.</text>
</comment>
<evidence type="ECO:0000256" key="1">
    <source>
        <dbReference type="ARBA" id="ARBA00038215"/>
    </source>
</evidence>
<gene>
    <name evidence="4" type="ORF">K461DRAFT_261476</name>
</gene>
<dbReference type="Proteomes" id="UP000799439">
    <property type="component" value="Unassembled WGS sequence"/>
</dbReference>
<keyword evidence="5" id="KW-1185">Reference proteome</keyword>
<feature type="signal peptide" evidence="2">
    <location>
        <begin position="1"/>
        <end position="18"/>
    </location>
</feature>
<dbReference type="Gene3D" id="3.40.710.10">
    <property type="entry name" value="DD-peptidase/beta-lactamase superfamily"/>
    <property type="match status" value="1"/>
</dbReference>
<evidence type="ECO:0000313" key="5">
    <source>
        <dbReference type="Proteomes" id="UP000799439"/>
    </source>
</evidence>
<reference evidence="4" key="1">
    <citation type="journal article" date="2020" name="Stud. Mycol.">
        <title>101 Dothideomycetes genomes: a test case for predicting lifestyles and emergence of pathogens.</title>
        <authorList>
            <person name="Haridas S."/>
            <person name="Albert R."/>
            <person name="Binder M."/>
            <person name="Bloem J."/>
            <person name="Labutti K."/>
            <person name="Salamov A."/>
            <person name="Andreopoulos B."/>
            <person name="Baker S."/>
            <person name="Barry K."/>
            <person name="Bills G."/>
            <person name="Bluhm B."/>
            <person name="Cannon C."/>
            <person name="Castanera R."/>
            <person name="Culley D."/>
            <person name="Daum C."/>
            <person name="Ezra D."/>
            <person name="Gonzalez J."/>
            <person name="Henrissat B."/>
            <person name="Kuo A."/>
            <person name="Liang C."/>
            <person name="Lipzen A."/>
            <person name="Lutzoni F."/>
            <person name="Magnuson J."/>
            <person name="Mondo S."/>
            <person name="Nolan M."/>
            <person name="Ohm R."/>
            <person name="Pangilinan J."/>
            <person name="Park H.-J."/>
            <person name="Ramirez L."/>
            <person name="Alfaro M."/>
            <person name="Sun H."/>
            <person name="Tritt A."/>
            <person name="Yoshinaga Y."/>
            <person name="Zwiers L.-H."/>
            <person name="Turgeon B."/>
            <person name="Goodwin S."/>
            <person name="Spatafora J."/>
            <person name="Crous P."/>
            <person name="Grigoriev I."/>
        </authorList>
    </citation>
    <scope>NUCLEOTIDE SEQUENCE</scope>
    <source>
        <strain evidence="4">CBS 260.36</strain>
    </source>
</reference>
<dbReference type="PANTHER" id="PTHR46825:SF9">
    <property type="entry name" value="BETA-LACTAMASE-RELATED DOMAIN-CONTAINING PROTEIN"/>
    <property type="match status" value="1"/>
</dbReference>
<dbReference type="EMBL" id="ML996092">
    <property type="protein sequence ID" value="KAF2148723.1"/>
    <property type="molecule type" value="Genomic_DNA"/>
</dbReference>
<dbReference type="Pfam" id="PF00144">
    <property type="entry name" value="Beta-lactamase"/>
    <property type="match status" value="1"/>
</dbReference>